<keyword evidence="3" id="KW-1185">Reference proteome</keyword>
<feature type="compositionally biased region" description="Polar residues" evidence="1">
    <location>
        <begin position="106"/>
        <end position="119"/>
    </location>
</feature>
<feature type="region of interest" description="Disordered" evidence="1">
    <location>
        <begin position="77"/>
        <end position="119"/>
    </location>
</feature>
<feature type="compositionally biased region" description="Low complexity" evidence="1">
    <location>
        <begin position="77"/>
        <end position="86"/>
    </location>
</feature>
<accession>A0A4S2MST9</accession>
<dbReference type="AlphaFoldDB" id="A0A4S2MST9"/>
<name>A0A4S2MST9_9PEZI</name>
<dbReference type="EMBL" id="ML220132">
    <property type="protein sequence ID" value="TGZ79357.1"/>
    <property type="molecule type" value="Genomic_DNA"/>
</dbReference>
<reference evidence="2 3" key="1">
    <citation type="submission" date="2019-04" db="EMBL/GenBank/DDBJ databases">
        <title>Comparative genomics and transcriptomics to analyze fruiting body development in filamentous ascomycetes.</title>
        <authorList>
            <consortium name="DOE Joint Genome Institute"/>
            <person name="Lutkenhaus R."/>
            <person name="Traeger S."/>
            <person name="Breuer J."/>
            <person name="Kuo A."/>
            <person name="Lipzen A."/>
            <person name="Pangilinan J."/>
            <person name="Dilworth D."/>
            <person name="Sandor L."/>
            <person name="Poggeler S."/>
            <person name="Barry K."/>
            <person name="Grigoriev I.V."/>
            <person name="Nowrousian M."/>
        </authorList>
    </citation>
    <scope>NUCLEOTIDE SEQUENCE [LARGE SCALE GENOMIC DNA]</scope>
    <source>
        <strain evidence="2 3">CBS 389.68</strain>
    </source>
</reference>
<organism evidence="2 3">
    <name type="scientific">Ascodesmis nigricans</name>
    <dbReference type="NCBI Taxonomy" id="341454"/>
    <lineage>
        <taxon>Eukaryota</taxon>
        <taxon>Fungi</taxon>
        <taxon>Dikarya</taxon>
        <taxon>Ascomycota</taxon>
        <taxon>Pezizomycotina</taxon>
        <taxon>Pezizomycetes</taxon>
        <taxon>Pezizales</taxon>
        <taxon>Ascodesmidaceae</taxon>
        <taxon>Ascodesmis</taxon>
    </lineage>
</organism>
<gene>
    <name evidence="2" type="ORF">EX30DRAFT_112030</name>
</gene>
<evidence type="ECO:0000256" key="1">
    <source>
        <dbReference type="SAM" id="MobiDB-lite"/>
    </source>
</evidence>
<protein>
    <submittedName>
        <fullName evidence="2">Uncharacterized protein</fullName>
    </submittedName>
</protein>
<evidence type="ECO:0000313" key="2">
    <source>
        <dbReference type="EMBL" id="TGZ79357.1"/>
    </source>
</evidence>
<dbReference type="Proteomes" id="UP000298138">
    <property type="component" value="Unassembled WGS sequence"/>
</dbReference>
<dbReference type="InParanoid" id="A0A4S2MST9"/>
<evidence type="ECO:0000313" key="3">
    <source>
        <dbReference type="Proteomes" id="UP000298138"/>
    </source>
</evidence>
<proteinExistence type="predicted"/>
<sequence length="119" mass="13339">MPHPLLPLHQIITNTSPSLRLNMPFTELYSIPRPRPHDGEWLTLKNKKAKKKKNLQKHRTFPSLYQASMQLPTIPTISATTATPTTIPTPTPSPSPSTSRVLYESSGYTTNPRSASYSR</sequence>